<proteinExistence type="predicted"/>
<organism evidence="1">
    <name type="scientific">Pongo abelii</name>
    <name type="common">Sumatran orangutan</name>
    <name type="synonym">Pongo pygmaeus abelii</name>
    <dbReference type="NCBI Taxonomy" id="9601"/>
    <lineage>
        <taxon>Eukaryota</taxon>
        <taxon>Metazoa</taxon>
        <taxon>Chordata</taxon>
        <taxon>Craniata</taxon>
        <taxon>Vertebrata</taxon>
        <taxon>Euteleostomi</taxon>
        <taxon>Mammalia</taxon>
        <taxon>Eutheria</taxon>
        <taxon>Euarchontoglires</taxon>
        <taxon>Primates</taxon>
        <taxon>Haplorrhini</taxon>
        <taxon>Catarrhini</taxon>
        <taxon>Hominidae</taxon>
        <taxon>Pongo</taxon>
    </lineage>
</organism>
<accession>A0A2J8X1X4</accession>
<name>A0A2J8X1X4_PONAB</name>
<dbReference type="AlphaFoldDB" id="A0A2J8X1X4"/>
<evidence type="ECO:0000313" key="1">
    <source>
        <dbReference type="EMBL" id="PNJ76030.1"/>
    </source>
</evidence>
<dbReference type="EMBL" id="NDHI03003374">
    <property type="protein sequence ID" value="PNJ76030.1"/>
    <property type="molecule type" value="Genomic_DNA"/>
</dbReference>
<sequence>MSGRSVPHAHPATAEYEFANPSRLGEQRFGEGFFLLKLEAQVHGFIKRRFKS</sequence>
<comment type="caution">
    <text evidence="1">The sequence shown here is derived from an EMBL/GenBank/DDBJ whole genome shotgun (WGS) entry which is preliminary data.</text>
</comment>
<gene>
    <name evidence="1" type="ORF">CR201_G0006183</name>
</gene>
<reference evidence="1" key="1">
    <citation type="submission" date="2017-12" db="EMBL/GenBank/DDBJ databases">
        <title>High-resolution comparative analysis of great ape genomes.</title>
        <authorList>
            <person name="Pollen A."/>
            <person name="Hastie A."/>
            <person name="Hormozdiari F."/>
            <person name="Dougherty M."/>
            <person name="Liu R."/>
            <person name="Chaisson M."/>
            <person name="Hoppe E."/>
            <person name="Hill C."/>
            <person name="Pang A."/>
            <person name="Hillier L."/>
            <person name="Baker C."/>
            <person name="Armstrong J."/>
            <person name="Shendure J."/>
            <person name="Paten B."/>
            <person name="Wilson R."/>
            <person name="Chao H."/>
            <person name="Schneider V."/>
            <person name="Ventura M."/>
            <person name="Kronenberg Z."/>
            <person name="Murali S."/>
            <person name="Gordon D."/>
            <person name="Cantsilieris S."/>
            <person name="Munson K."/>
            <person name="Nelson B."/>
            <person name="Raja A."/>
            <person name="Underwood J."/>
            <person name="Diekhans M."/>
            <person name="Fiddes I."/>
            <person name="Haussler D."/>
            <person name="Eichler E."/>
        </authorList>
    </citation>
    <scope>NUCLEOTIDE SEQUENCE [LARGE SCALE GENOMIC DNA]</scope>
    <source>
        <strain evidence="1">Susie</strain>
    </source>
</reference>
<protein>
    <submittedName>
        <fullName evidence="1">HSPB2-C11orf52 isoform 1</fullName>
    </submittedName>
</protein>